<dbReference type="Proteomes" id="UP000245910">
    <property type="component" value="Chromosome III"/>
</dbReference>
<keyword evidence="2" id="KW-1185">Reference proteome</keyword>
<accession>A0A2L2TDT5</accession>
<sequence>MLGQFKSLRAPGTFPDGTVSAGRAGDQTRQARRAYRSLVMIVKVVGMTQDSLFLPSHWLRNGVYDGGVWNTTSHRNTCEATEATTLHVVLVTAAGFLVEDDTLLPRQQQDTELAIR</sequence>
<name>A0A2L2TDT5_9HYPO</name>
<reference evidence="2" key="1">
    <citation type="submission" date="2014-10" db="EMBL/GenBank/DDBJ databases">
        <authorList>
            <person name="King R."/>
        </authorList>
    </citation>
    <scope>NUCLEOTIDE SEQUENCE [LARGE SCALE GENOMIC DNA]</scope>
    <source>
        <strain evidence="2">A3/5</strain>
    </source>
</reference>
<dbReference type="EMBL" id="LN649231">
    <property type="protein sequence ID" value="CEI69142.1"/>
    <property type="molecule type" value="Genomic_DNA"/>
</dbReference>
<protein>
    <submittedName>
        <fullName evidence="1">Uncharacterized protein</fullName>
    </submittedName>
</protein>
<organism evidence="1 2">
    <name type="scientific">Fusarium venenatum</name>
    <dbReference type="NCBI Taxonomy" id="56646"/>
    <lineage>
        <taxon>Eukaryota</taxon>
        <taxon>Fungi</taxon>
        <taxon>Dikarya</taxon>
        <taxon>Ascomycota</taxon>
        <taxon>Pezizomycotina</taxon>
        <taxon>Sordariomycetes</taxon>
        <taxon>Hypocreomycetidae</taxon>
        <taxon>Hypocreales</taxon>
        <taxon>Nectriaceae</taxon>
        <taxon>Fusarium</taxon>
    </lineage>
</organism>
<evidence type="ECO:0000313" key="2">
    <source>
        <dbReference type="Proteomes" id="UP000245910"/>
    </source>
</evidence>
<dbReference type="AlphaFoldDB" id="A0A2L2TDT5"/>
<proteinExistence type="predicted"/>
<evidence type="ECO:0000313" key="1">
    <source>
        <dbReference type="EMBL" id="CEI69142.1"/>
    </source>
</evidence>